<dbReference type="EMBL" id="JACGWM010000009">
    <property type="protein sequence ID" value="KAL0351642.1"/>
    <property type="molecule type" value="Genomic_DNA"/>
</dbReference>
<dbReference type="GO" id="GO:0048367">
    <property type="term" value="P:shoot system development"/>
    <property type="evidence" value="ECO:0007669"/>
    <property type="project" value="InterPro"/>
</dbReference>
<accession>A0AAW2P9B7</accession>
<reference evidence="1" key="1">
    <citation type="submission" date="2020-06" db="EMBL/GenBank/DDBJ databases">
        <authorList>
            <person name="Li T."/>
            <person name="Hu X."/>
            <person name="Zhang T."/>
            <person name="Song X."/>
            <person name="Zhang H."/>
            <person name="Dai N."/>
            <person name="Sheng W."/>
            <person name="Hou X."/>
            <person name="Wei L."/>
        </authorList>
    </citation>
    <scope>NUCLEOTIDE SEQUENCE</scope>
    <source>
        <strain evidence="1">KEN8</strain>
        <tissue evidence="1">Leaf</tissue>
    </source>
</reference>
<organism evidence="1">
    <name type="scientific">Sesamum calycinum</name>
    <dbReference type="NCBI Taxonomy" id="2727403"/>
    <lineage>
        <taxon>Eukaryota</taxon>
        <taxon>Viridiplantae</taxon>
        <taxon>Streptophyta</taxon>
        <taxon>Embryophyta</taxon>
        <taxon>Tracheophyta</taxon>
        <taxon>Spermatophyta</taxon>
        <taxon>Magnoliopsida</taxon>
        <taxon>eudicotyledons</taxon>
        <taxon>Gunneridae</taxon>
        <taxon>Pentapetalae</taxon>
        <taxon>asterids</taxon>
        <taxon>lamiids</taxon>
        <taxon>Lamiales</taxon>
        <taxon>Pedaliaceae</taxon>
        <taxon>Sesamum</taxon>
    </lineage>
</organism>
<evidence type="ECO:0000313" key="1">
    <source>
        <dbReference type="EMBL" id="KAL0351642.1"/>
    </source>
</evidence>
<comment type="caution">
    <text evidence="1">The sequence shown here is derived from an EMBL/GenBank/DDBJ whole genome shotgun (WGS) entry which is preliminary data.</text>
</comment>
<protein>
    <submittedName>
        <fullName evidence="1">Uncharacterized protein</fullName>
    </submittedName>
</protein>
<reference evidence="1" key="2">
    <citation type="journal article" date="2024" name="Plant">
        <title>Genomic evolution and insights into agronomic trait innovations of Sesamum species.</title>
        <authorList>
            <person name="Miao H."/>
            <person name="Wang L."/>
            <person name="Qu L."/>
            <person name="Liu H."/>
            <person name="Sun Y."/>
            <person name="Le M."/>
            <person name="Wang Q."/>
            <person name="Wei S."/>
            <person name="Zheng Y."/>
            <person name="Lin W."/>
            <person name="Duan Y."/>
            <person name="Cao H."/>
            <person name="Xiong S."/>
            <person name="Wang X."/>
            <person name="Wei L."/>
            <person name="Li C."/>
            <person name="Ma Q."/>
            <person name="Ju M."/>
            <person name="Zhao R."/>
            <person name="Li G."/>
            <person name="Mu C."/>
            <person name="Tian Q."/>
            <person name="Mei H."/>
            <person name="Zhang T."/>
            <person name="Gao T."/>
            <person name="Zhang H."/>
        </authorList>
    </citation>
    <scope>NUCLEOTIDE SEQUENCE</scope>
    <source>
        <strain evidence="1">KEN8</strain>
    </source>
</reference>
<proteinExistence type="predicted"/>
<dbReference type="PANTHER" id="PTHR33070">
    <property type="entry name" value="OS06G0725500 PROTEIN"/>
    <property type="match status" value="1"/>
</dbReference>
<gene>
    <name evidence="1" type="ORF">Scaly_1552900</name>
</gene>
<sequence length="285" mass="32355">MELVKESVQELESSLRRSSGTLKEAEAIGFSVLKFVMMLITGENASLKPRGWSQIPHASILAVIIELKSLLLSFWFAIVQDPGDMELVRNNIHCNIFSSDETIWPQCSKPSNEQDENWINELLEGSLRLVDLCGFSRDVVCLTKECVQDLESSVRRHKEFERLQPKLYSIPDKDNDLKTIGMMLKETEALAFSILKSVLILMAGEKERSKQRSWSLLSKFTLTSPVAENLCSFDIFKSLKSMDNIALQKKLKASEMTIEKLEEGLEALFRSLVKTRVSLLNVLNH</sequence>
<dbReference type="AlphaFoldDB" id="A0AAW2P9B7"/>
<dbReference type="InterPro" id="IPR004320">
    <property type="entry name" value="BPS1_pln"/>
</dbReference>
<dbReference type="GO" id="GO:0048364">
    <property type="term" value="P:root development"/>
    <property type="evidence" value="ECO:0007669"/>
    <property type="project" value="InterPro"/>
</dbReference>
<dbReference type="Pfam" id="PF03087">
    <property type="entry name" value="BPS1"/>
    <property type="match status" value="2"/>
</dbReference>
<name>A0AAW2P9B7_9LAMI</name>
<dbReference type="PANTHER" id="PTHR33070:SF129">
    <property type="entry name" value="DUF241 DOMAIN PROTEIN"/>
    <property type="match status" value="1"/>
</dbReference>